<dbReference type="SUPFAM" id="SSF52540">
    <property type="entry name" value="P-loop containing nucleoside triphosphate hydrolases"/>
    <property type="match status" value="1"/>
</dbReference>
<keyword evidence="13" id="KW-1185">Reference proteome</keyword>
<evidence type="ECO:0000256" key="2">
    <source>
        <dbReference type="ARBA" id="ARBA00022448"/>
    </source>
</evidence>
<evidence type="ECO:0000256" key="6">
    <source>
        <dbReference type="ARBA" id="ARBA00038307"/>
    </source>
</evidence>
<dbReference type="SMART" id="SM00382">
    <property type="entry name" value="AAA"/>
    <property type="match status" value="1"/>
</dbReference>
<dbReference type="GO" id="GO:1901238">
    <property type="term" value="F:ABC-type tungstate transporter activity"/>
    <property type="evidence" value="ECO:0007669"/>
    <property type="project" value="UniProtKB-EC"/>
</dbReference>
<keyword evidence="2" id="KW-0813">Transport</keyword>
<comment type="similarity">
    <text evidence="6">Belongs to the ABC transporter superfamily. Sulfate/tungstate importer (TC 3.A.1.6) family.</text>
</comment>
<dbReference type="InParanoid" id="M0D6W2"/>
<evidence type="ECO:0000259" key="11">
    <source>
        <dbReference type="PROSITE" id="PS50893"/>
    </source>
</evidence>
<protein>
    <recommendedName>
        <fullName evidence="9">Molybdate/tungstate import ATP-binding protein WtpC</fullName>
        <ecNumber evidence="8">7.3.2.6</ecNumber>
    </recommendedName>
</protein>
<keyword evidence="3" id="KW-0500">Molybdenum</keyword>
<dbReference type="SUPFAM" id="SSF50331">
    <property type="entry name" value="MOP-like"/>
    <property type="match status" value="1"/>
</dbReference>
<accession>M0D6W2</accession>
<evidence type="ECO:0000256" key="9">
    <source>
        <dbReference type="ARBA" id="ARBA00041133"/>
    </source>
</evidence>
<organism evidence="12 13">
    <name type="scientific">Halogeometricum pallidum JCM 14848</name>
    <dbReference type="NCBI Taxonomy" id="1227487"/>
    <lineage>
        <taxon>Archaea</taxon>
        <taxon>Methanobacteriati</taxon>
        <taxon>Methanobacteriota</taxon>
        <taxon>Stenosarchaea group</taxon>
        <taxon>Halobacteria</taxon>
        <taxon>Halobacteriales</taxon>
        <taxon>Haloferacaceae</taxon>
        <taxon>Halogeometricum</taxon>
    </lineage>
</organism>
<dbReference type="Pfam" id="PF08402">
    <property type="entry name" value="TOBE_2"/>
    <property type="match status" value="1"/>
</dbReference>
<evidence type="ECO:0000313" key="13">
    <source>
        <dbReference type="Proteomes" id="UP000011513"/>
    </source>
</evidence>
<dbReference type="InterPro" id="IPR003593">
    <property type="entry name" value="AAA+_ATPase"/>
</dbReference>
<dbReference type="Proteomes" id="UP000011513">
    <property type="component" value="Unassembled WGS sequence"/>
</dbReference>
<comment type="caution">
    <text evidence="12">The sequence shown here is derived from an EMBL/GenBank/DDBJ whole genome shotgun (WGS) entry which is preliminary data.</text>
</comment>
<dbReference type="AlphaFoldDB" id="M0D6W2"/>
<dbReference type="PATRIC" id="fig|1227487.5.peg.2568"/>
<sequence length="360" mass="38202">MLELTGLRKSYAGFAFGPADLAVDSEVLCVLGPSGSGKTTLLSLVAGILSPDAGRIALDGARLDGVPPERRRTGLVFQDGALFPHMTARENVAYAADDGDAVETLADLLEIRDALDRKPAALSGGERQRVALARTLAADPGALLLDEPLSSLDAPIRNRLRDELHDLFDSLDIPVVYVTHDQRTATALGDRIAILRDGTVEQVGSPEDVLDRPDSEFVARFTGTDNLFDATVTRRGEGGDSEDAVVRLRVGDLRLRAAASADSSVGDDVTACVRPSRVRLGSPGDARIGEADSGDGGNVLRGTVRRWLNEGDGYRVVVDLRDAPVPLTARATPHRFERAGIRDGAAVEAVVPPAAIHLIR</sequence>
<dbReference type="InterPro" id="IPR008995">
    <property type="entry name" value="Mo/tungstate-bd_C_term_dom"/>
</dbReference>
<dbReference type="InterPro" id="IPR013611">
    <property type="entry name" value="Transp-assoc_OB_typ2"/>
</dbReference>
<keyword evidence="4" id="KW-0547">Nucleotide-binding</keyword>
<dbReference type="InterPro" id="IPR017871">
    <property type="entry name" value="ABC_transporter-like_CS"/>
</dbReference>
<dbReference type="RefSeq" id="WP_008387280.1">
    <property type="nucleotide sequence ID" value="NZ_AOIV01000027.1"/>
</dbReference>
<dbReference type="Pfam" id="PF00005">
    <property type="entry name" value="ABC_tran"/>
    <property type="match status" value="1"/>
</dbReference>
<dbReference type="PANTHER" id="PTHR42781">
    <property type="entry name" value="SPERMIDINE/PUTRESCINE IMPORT ATP-BINDING PROTEIN POTA"/>
    <property type="match status" value="1"/>
</dbReference>
<dbReference type="eggNOG" id="arCOG00228">
    <property type="taxonomic scope" value="Archaea"/>
</dbReference>
<gene>
    <name evidence="12" type="ORF">C474_12696</name>
</gene>
<comment type="subunit">
    <text evidence="7">The complex is composed of two ATP-binding proteins (WtpC), two transmembrane proteins (WtpB) and a solute-binding protein (WtpA).</text>
</comment>
<dbReference type="EC" id="7.3.2.6" evidence="8"/>
<evidence type="ECO:0000313" key="12">
    <source>
        <dbReference type="EMBL" id="ELZ29894.1"/>
    </source>
</evidence>
<comment type="subcellular location">
    <subcellularLocation>
        <location evidence="1">Cell membrane</location>
        <topology evidence="1">Peripheral membrane protein</topology>
    </subcellularLocation>
</comment>
<reference evidence="12 13" key="1">
    <citation type="journal article" date="2014" name="PLoS Genet.">
        <title>Phylogenetically driven sequencing of extremely halophilic archaea reveals strategies for static and dynamic osmo-response.</title>
        <authorList>
            <person name="Becker E.A."/>
            <person name="Seitzer P.M."/>
            <person name="Tritt A."/>
            <person name="Larsen D."/>
            <person name="Krusor M."/>
            <person name="Yao A.I."/>
            <person name="Wu D."/>
            <person name="Madern D."/>
            <person name="Eisen J.A."/>
            <person name="Darling A.E."/>
            <person name="Facciotti M.T."/>
        </authorList>
    </citation>
    <scope>NUCLEOTIDE SEQUENCE [LARGE SCALE GENOMIC DNA]</scope>
    <source>
        <strain evidence="12 13">JCM 14848</strain>
    </source>
</reference>
<comment type="catalytic activity">
    <reaction evidence="10">
        <text>tungstate(in) + ATP + H2O = tungstate(out) + ADP + phosphate + H(+)</text>
        <dbReference type="Rhea" id="RHEA:35027"/>
        <dbReference type="ChEBI" id="CHEBI:15377"/>
        <dbReference type="ChEBI" id="CHEBI:15378"/>
        <dbReference type="ChEBI" id="CHEBI:30616"/>
        <dbReference type="ChEBI" id="CHEBI:43474"/>
        <dbReference type="ChEBI" id="CHEBI:46502"/>
        <dbReference type="ChEBI" id="CHEBI:456216"/>
        <dbReference type="EC" id="7.3.2.6"/>
    </reaction>
</comment>
<evidence type="ECO:0000256" key="3">
    <source>
        <dbReference type="ARBA" id="ARBA00022505"/>
    </source>
</evidence>
<evidence type="ECO:0000256" key="1">
    <source>
        <dbReference type="ARBA" id="ARBA00004202"/>
    </source>
</evidence>
<keyword evidence="5 12" id="KW-0067">ATP-binding</keyword>
<dbReference type="Gene3D" id="3.40.50.300">
    <property type="entry name" value="P-loop containing nucleotide triphosphate hydrolases"/>
    <property type="match status" value="1"/>
</dbReference>
<name>M0D6W2_HALPD</name>
<dbReference type="GO" id="GO:0005524">
    <property type="term" value="F:ATP binding"/>
    <property type="evidence" value="ECO:0007669"/>
    <property type="project" value="UniProtKB-KW"/>
</dbReference>
<proteinExistence type="inferred from homology"/>
<evidence type="ECO:0000256" key="4">
    <source>
        <dbReference type="ARBA" id="ARBA00022741"/>
    </source>
</evidence>
<evidence type="ECO:0000256" key="7">
    <source>
        <dbReference type="ARBA" id="ARBA00038781"/>
    </source>
</evidence>
<dbReference type="PROSITE" id="PS50893">
    <property type="entry name" value="ABC_TRANSPORTER_2"/>
    <property type="match status" value="1"/>
</dbReference>
<dbReference type="PROSITE" id="PS00211">
    <property type="entry name" value="ABC_TRANSPORTER_1"/>
    <property type="match status" value="1"/>
</dbReference>
<dbReference type="InterPro" id="IPR050093">
    <property type="entry name" value="ABC_SmlMolc_Importer"/>
</dbReference>
<dbReference type="GO" id="GO:0016887">
    <property type="term" value="F:ATP hydrolysis activity"/>
    <property type="evidence" value="ECO:0007669"/>
    <property type="project" value="InterPro"/>
</dbReference>
<dbReference type="PANTHER" id="PTHR42781:SF4">
    <property type="entry name" value="SPERMIDINE_PUTRESCINE IMPORT ATP-BINDING PROTEIN POTA"/>
    <property type="match status" value="1"/>
</dbReference>
<dbReference type="InterPro" id="IPR027417">
    <property type="entry name" value="P-loop_NTPase"/>
</dbReference>
<evidence type="ECO:0000256" key="8">
    <source>
        <dbReference type="ARBA" id="ARBA00039025"/>
    </source>
</evidence>
<feature type="domain" description="ABC transporter" evidence="11">
    <location>
        <begin position="2"/>
        <end position="222"/>
    </location>
</feature>
<dbReference type="GO" id="GO:0043190">
    <property type="term" value="C:ATP-binding cassette (ABC) transporter complex"/>
    <property type="evidence" value="ECO:0007669"/>
    <property type="project" value="InterPro"/>
</dbReference>
<dbReference type="EMBL" id="AOIV01000027">
    <property type="protein sequence ID" value="ELZ29894.1"/>
    <property type="molecule type" value="Genomic_DNA"/>
</dbReference>
<dbReference type="OrthoDB" id="18368at2157"/>
<dbReference type="Gene3D" id="2.40.50.100">
    <property type="match status" value="2"/>
</dbReference>
<dbReference type="InterPro" id="IPR003439">
    <property type="entry name" value="ABC_transporter-like_ATP-bd"/>
</dbReference>
<evidence type="ECO:0000256" key="10">
    <source>
        <dbReference type="ARBA" id="ARBA00047936"/>
    </source>
</evidence>
<evidence type="ECO:0000256" key="5">
    <source>
        <dbReference type="ARBA" id="ARBA00022840"/>
    </source>
</evidence>